<evidence type="ECO:0000313" key="1">
    <source>
        <dbReference type="EMBL" id="SDO95015.1"/>
    </source>
</evidence>
<accession>A0A1H0NRD5</accession>
<evidence type="ECO:0000313" key="2">
    <source>
        <dbReference type="Proteomes" id="UP000199073"/>
    </source>
</evidence>
<organism evidence="1 2">
    <name type="scientific">Desulforhopalus singaporensis</name>
    <dbReference type="NCBI Taxonomy" id="91360"/>
    <lineage>
        <taxon>Bacteria</taxon>
        <taxon>Pseudomonadati</taxon>
        <taxon>Thermodesulfobacteriota</taxon>
        <taxon>Desulfobulbia</taxon>
        <taxon>Desulfobulbales</taxon>
        <taxon>Desulfocapsaceae</taxon>
        <taxon>Desulforhopalus</taxon>
    </lineage>
</organism>
<proteinExistence type="predicted"/>
<evidence type="ECO:0008006" key="3">
    <source>
        <dbReference type="Google" id="ProtNLM"/>
    </source>
</evidence>
<keyword evidence="2" id="KW-1185">Reference proteome</keyword>
<dbReference type="AlphaFoldDB" id="A0A1H0NRD5"/>
<dbReference type="EMBL" id="FNJI01000008">
    <property type="protein sequence ID" value="SDO95015.1"/>
    <property type="molecule type" value="Genomic_DNA"/>
</dbReference>
<dbReference type="OrthoDB" id="7025491at2"/>
<dbReference type="RefSeq" id="WP_092221245.1">
    <property type="nucleotide sequence ID" value="NZ_FNJI01000008.1"/>
</dbReference>
<gene>
    <name evidence="1" type="ORF">SAMN05660330_01406</name>
</gene>
<name>A0A1H0NRD5_9BACT</name>
<protein>
    <recommendedName>
        <fullName evidence="3">Restriction endonuclease</fullName>
    </recommendedName>
</protein>
<dbReference type="Proteomes" id="UP000199073">
    <property type="component" value="Unassembled WGS sequence"/>
</dbReference>
<reference evidence="1 2" key="1">
    <citation type="submission" date="2016-10" db="EMBL/GenBank/DDBJ databases">
        <authorList>
            <person name="de Groot N.N."/>
        </authorList>
    </citation>
    <scope>NUCLEOTIDE SEQUENCE [LARGE SCALE GENOMIC DNA]</scope>
    <source>
        <strain evidence="1 2">DSM 12130</strain>
    </source>
</reference>
<sequence>MNKEHNQHLTIKYNKFIEGIKKTGFGLEYSISRILMDNDWTVINNKYYIDDVQGVAREIDILAYKVSIKKNIQIYTVLIISCKKNIENAWALLAKSKNIKDPNIDWYPVTVWTNHKIIKLMIDHFDWKKKYISKSKKLLENLFSSEKHIFAFQEMSKSTGSPKNDKNIFNSIVSSMKSQNYEIESLKKRKEQDAVYNFNLISIVDAPLVRIEYDSDEPTLKTINSDIYIGSYIINKKETISRVHFINAEHFPVCLPTYDSLHSHNVDQTFRLYNSYFDNCVKNELKVKLFEQNFNQRIRWCIYSAFLHLRNDNAPKYSDIHVNIRWDDKKGSIALSINGVYDDEELEFFNNNEEIKIKILFSLKHYYQYTGDIYFESYVPF</sequence>